<dbReference type="OrthoDB" id="127559at2759"/>
<feature type="compositionally biased region" description="Basic residues" evidence="1">
    <location>
        <begin position="351"/>
        <end position="366"/>
    </location>
</feature>
<evidence type="ECO:0000313" key="3">
    <source>
        <dbReference type="Proteomes" id="UP000198211"/>
    </source>
</evidence>
<keyword evidence="3" id="KW-1185">Reference proteome</keyword>
<dbReference type="Proteomes" id="UP000198211">
    <property type="component" value="Unassembled WGS sequence"/>
</dbReference>
<evidence type="ECO:0008006" key="4">
    <source>
        <dbReference type="Google" id="ProtNLM"/>
    </source>
</evidence>
<reference evidence="3" key="1">
    <citation type="submission" date="2017-03" db="EMBL/GenBank/DDBJ databases">
        <title>Phytopthora megakarya and P. palmivora, two closely related causual agents of cacao black pod achieved similar genome size and gene model numbers by different mechanisms.</title>
        <authorList>
            <person name="Ali S."/>
            <person name="Shao J."/>
            <person name="Larry D.J."/>
            <person name="Kronmiller B."/>
            <person name="Shen D."/>
            <person name="Strem M.D."/>
            <person name="Melnick R.L."/>
            <person name="Guiltinan M.J."/>
            <person name="Tyler B.M."/>
            <person name="Meinhardt L.W."/>
            <person name="Bailey B.A."/>
        </authorList>
    </citation>
    <scope>NUCLEOTIDE SEQUENCE [LARGE SCALE GENOMIC DNA]</scope>
    <source>
        <strain evidence="3">zdho120</strain>
    </source>
</reference>
<dbReference type="STRING" id="4795.A0A225UUK5"/>
<evidence type="ECO:0000313" key="2">
    <source>
        <dbReference type="EMBL" id="OWY96206.1"/>
    </source>
</evidence>
<dbReference type="PANTHER" id="PTHR31569:SF4">
    <property type="entry name" value="SWIM-TYPE DOMAIN-CONTAINING PROTEIN"/>
    <property type="match status" value="1"/>
</dbReference>
<name>A0A225UUK5_9STRA</name>
<dbReference type="PANTHER" id="PTHR31569">
    <property type="entry name" value="SWIM-TYPE DOMAIN-CONTAINING PROTEIN"/>
    <property type="match status" value="1"/>
</dbReference>
<dbReference type="EMBL" id="NBNE01011950">
    <property type="protein sequence ID" value="OWY96206.1"/>
    <property type="molecule type" value="Genomic_DNA"/>
</dbReference>
<feature type="compositionally biased region" description="Basic and acidic residues" evidence="1">
    <location>
        <begin position="319"/>
        <end position="343"/>
    </location>
</feature>
<proteinExistence type="predicted"/>
<protein>
    <recommendedName>
        <fullName evidence="4">SWIM-type domain-containing protein</fullName>
    </recommendedName>
</protein>
<feature type="non-terminal residue" evidence="2">
    <location>
        <position position="570"/>
    </location>
</feature>
<comment type="caution">
    <text evidence="2">The sequence shown here is derived from an EMBL/GenBank/DDBJ whole genome shotgun (WGS) entry which is preliminary data.</text>
</comment>
<organism evidence="2 3">
    <name type="scientific">Phytophthora megakarya</name>
    <dbReference type="NCBI Taxonomy" id="4795"/>
    <lineage>
        <taxon>Eukaryota</taxon>
        <taxon>Sar</taxon>
        <taxon>Stramenopiles</taxon>
        <taxon>Oomycota</taxon>
        <taxon>Peronosporomycetes</taxon>
        <taxon>Peronosporales</taxon>
        <taxon>Peronosporaceae</taxon>
        <taxon>Phytophthora</taxon>
    </lineage>
</organism>
<gene>
    <name evidence="2" type="ORF">PHMEG_00033583</name>
</gene>
<evidence type="ECO:0000256" key="1">
    <source>
        <dbReference type="SAM" id="MobiDB-lite"/>
    </source>
</evidence>
<sequence length="570" mass="65318">MISMDDASQVDAAIHAMVYAEFEENYRTSYESLEGICDRVGLQEFFRYFEKNWDTSQERWVLYHRAKLPHFKNHTNNRLENFFGKFKEAVDGSMSMAGCIKALVAYDRRKENEYAYRLARIGVLVNSNFDEEMSNVLRFTSHFVAEQIAGEYTQALANVSGYKFTKCCGDKVLVQGSKKTHHICVDAWECDCEFSLTMMLPCRHTIAFRKKEAVPGSVIPLNRIDLRWTSTSRELRHVKQFSYEPFPRDSNKAGKVMKRTQAQRYREAVRATHLICTEMADIEDDVEFDHMLEFVMSQWRNVRQRKMSSGSRGLYTADDGEHRSKQHEITDQDAKAERNDRIRANPPKIRLNPKTKKVGAPRKHRNVTAARERADRKWYQAAVRARKAAGEVTLEDLLDSLEREQPSLMVTQRRLKGVLVKYADAESKKPKFKFMKNPVIVQDPFYILPEKLLAECMNILPVSNTEGSAIAVDSSQDASQDGVESGRNESKTGLVETVVIKDVGSFTRVQIEIFVRVQNLKKVVQLGIDMHKWLTLQGIPALPAEYHDIGNKVAADILDAYPNKLIQGLP</sequence>
<dbReference type="InterPro" id="IPR052579">
    <property type="entry name" value="Zinc_finger_SWIM"/>
</dbReference>
<dbReference type="AlphaFoldDB" id="A0A225UUK5"/>
<feature type="region of interest" description="Disordered" evidence="1">
    <location>
        <begin position="310"/>
        <end position="366"/>
    </location>
</feature>
<accession>A0A225UUK5</accession>